<evidence type="ECO:0000313" key="3">
    <source>
        <dbReference type="Proteomes" id="UP001279734"/>
    </source>
</evidence>
<comment type="caution">
    <text evidence="2">The sequence shown here is derived from an EMBL/GenBank/DDBJ whole genome shotgun (WGS) entry which is preliminary data.</text>
</comment>
<dbReference type="EMBL" id="BSYO01000019">
    <property type="protein sequence ID" value="GMH18601.1"/>
    <property type="molecule type" value="Genomic_DNA"/>
</dbReference>
<sequence>MVSHHPPQSTETTGASSANYDGKARSAQDNTVFGQRSICTATQNRSFDQPFHSQQTEEPKRRKLQGQQHHFVQKNISEAATMQRQQLASNNCIQHQNNCTKILATAPNKPHSIENTLGVKPKSKK</sequence>
<reference evidence="2" key="1">
    <citation type="submission" date="2023-05" db="EMBL/GenBank/DDBJ databases">
        <title>Nepenthes gracilis genome sequencing.</title>
        <authorList>
            <person name="Fukushima K."/>
        </authorList>
    </citation>
    <scope>NUCLEOTIDE SEQUENCE</scope>
    <source>
        <strain evidence="2">SING2019-196</strain>
    </source>
</reference>
<evidence type="ECO:0000256" key="1">
    <source>
        <dbReference type="SAM" id="MobiDB-lite"/>
    </source>
</evidence>
<proteinExistence type="predicted"/>
<accession>A0AAD3XWD3</accession>
<dbReference type="Proteomes" id="UP001279734">
    <property type="component" value="Unassembled WGS sequence"/>
</dbReference>
<evidence type="ECO:0000313" key="2">
    <source>
        <dbReference type="EMBL" id="GMH18601.1"/>
    </source>
</evidence>
<name>A0AAD3XWD3_NEPGR</name>
<feature type="compositionally biased region" description="Polar residues" evidence="1">
    <location>
        <begin position="27"/>
        <end position="54"/>
    </location>
</feature>
<gene>
    <name evidence="2" type="ORF">Nepgr_020442</name>
</gene>
<protein>
    <submittedName>
        <fullName evidence="2">Uncharacterized protein</fullName>
    </submittedName>
</protein>
<dbReference type="AlphaFoldDB" id="A0AAD3XWD3"/>
<feature type="compositionally biased region" description="Polar residues" evidence="1">
    <location>
        <begin position="1"/>
        <end position="19"/>
    </location>
</feature>
<organism evidence="2 3">
    <name type="scientific">Nepenthes gracilis</name>
    <name type="common">Slender pitcher plant</name>
    <dbReference type="NCBI Taxonomy" id="150966"/>
    <lineage>
        <taxon>Eukaryota</taxon>
        <taxon>Viridiplantae</taxon>
        <taxon>Streptophyta</taxon>
        <taxon>Embryophyta</taxon>
        <taxon>Tracheophyta</taxon>
        <taxon>Spermatophyta</taxon>
        <taxon>Magnoliopsida</taxon>
        <taxon>eudicotyledons</taxon>
        <taxon>Gunneridae</taxon>
        <taxon>Pentapetalae</taxon>
        <taxon>Caryophyllales</taxon>
        <taxon>Nepenthaceae</taxon>
        <taxon>Nepenthes</taxon>
    </lineage>
</organism>
<keyword evidence="3" id="KW-1185">Reference proteome</keyword>
<feature type="region of interest" description="Disordered" evidence="1">
    <location>
        <begin position="1"/>
        <end position="69"/>
    </location>
</feature>